<dbReference type="PaxDb" id="1140-Synpcc7942_0716"/>
<feature type="domain" description="Tyr recombinase" evidence="2">
    <location>
        <begin position="189"/>
        <end position="361"/>
    </location>
</feature>
<dbReference type="SUPFAM" id="SSF56349">
    <property type="entry name" value="DNA breaking-rejoining enzymes"/>
    <property type="match status" value="1"/>
</dbReference>
<keyword evidence="4" id="KW-1185">Reference proteome</keyword>
<dbReference type="InterPro" id="IPR013762">
    <property type="entry name" value="Integrase-like_cat_sf"/>
</dbReference>
<evidence type="ECO:0000313" key="4">
    <source>
        <dbReference type="Proteomes" id="UP000889800"/>
    </source>
</evidence>
<dbReference type="GO" id="GO:0006310">
    <property type="term" value="P:DNA recombination"/>
    <property type="evidence" value="ECO:0007669"/>
    <property type="project" value="UniProtKB-KW"/>
</dbReference>
<dbReference type="GO" id="GO:0015074">
    <property type="term" value="P:DNA integration"/>
    <property type="evidence" value="ECO:0007669"/>
    <property type="project" value="InterPro"/>
</dbReference>
<reference evidence="4" key="1">
    <citation type="submission" date="2005-08" db="EMBL/GenBank/DDBJ databases">
        <title>Complete sequence of chromosome 1 of Synechococcus elongatus PCC 7942.</title>
        <authorList>
            <consortium name="US DOE Joint Genome Institute"/>
            <person name="Copeland A."/>
            <person name="Lucas S."/>
            <person name="Lapidus A."/>
            <person name="Barry K."/>
            <person name="Detter J.C."/>
            <person name="Glavina T."/>
            <person name="Hammon N."/>
            <person name="Israni S."/>
            <person name="Pitluck S."/>
            <person name="Schmutz J."/>
            <person name="Larimer F."/>
            <person name="Land M."/>
            <person name="Kyrpides N."/>
            <person name="Lykidis A."/>
            <person name="Richardson P."/>
        </authorList>
    </citation>
    <scope>NUCLEOTIDE SEQUENCE [LARGE SCALE GENOMIC DNA]</scope>
    <source>
        <strain evidence="4">ATCC 33912 / PCC 7942 / FACHB-805</strain>
    </source>
</reference>
<evidence type="ECO:0000259" key="2">
    <source>
        <dbReference type="PROSITE" id="PS51898"/>
    </source>
</evidence>
<gene>
    <name evidence="3" type="ordered locus">Synpcc7942_0716</name>
</gene>
<dbReference type="InterPro" id="IPR002104">
    <property type="entry name" value="Integrase_catalytic"/>
</dbReference>
<dbReference type="STRING" id="1140.Synpcc7942_0716"/>
<dbReference type="Proteomes" id="UP000889800">
    <property type="component" value="Chromosome"/>
</dbReference>
<dbReference type="EMBL" id="CP000100">
    <property type="protein sequence ID" value="ABB56748.1"/>
    <property type="molecule type" value="Genomic_DNA"/>
</dbReference>
<organism evidence="3 4">
    <name type="scientific">Synechococcus elongatus (strain ATCC 33912 / PCC 7942 / FACHB-805)</name>
    <name type="common">Anacystis nidulans R2</name>
    <dbReference type="NCBI Taxonomy" id="1140"/>
    <lineage>
        <taxon>Bacteria</taxon>
        <taxon>Bacillati</taxon>
        <taxon>Cyanobacteriota</taxon>
        <taxon>Cyanophyceae</taxon>
        <taxon>Synechococcales</taxon>
        <taxon>Synechococcaceae</taxon>
        <taxon>Synechococcus</taxon>
    </lineage>
</organism>
<dbReference type="GO" id="GO:0003677">
    <property type="term" value="F:DNA binding"/>
    <property type="evidence" value="ECO:0007669"/>
    <property type="project" value="InterPro"/>
</dbReference>
<proteinExistence type="predicted"/>
<dbReference type="eggNOG" id="COG0582">
    <property type="taxonomic scope" value="Bacteria"/>
</dbReference>
<dbReference type="BioCyc" id="SYNEL:SYNPCC7942_0716-MONOMER"/>
<dbReference type="HOGENOM" id="CLU_051798_0_0_3"/>
<dbReference type="InterPro" id="IPR011010">
    <property type="entry name" value="DNA_brk_join_enz"/>
</dbReference>
<protein>
    <recommendedName>
        <fullName evidence="2">Tyr recombinase domain-containing protein</fullName>
    </recommendedName>
</protein>
<accession>Q31QC1</accession>
<dbReference type="Gene3D" id="1.10.443.10">
    <property type="entry name" value="Intergrase catalytic core"/>
    <property type="match status" value="1"/>
</dbReference>
<sequence>MEAIDRLCKEATQRLKSAGVRLTIERRKASLYLRGNLPPKLPGGEWKQQRMPLGLDATPLGVKQAEAKAHQVGLELQMDRFRWQDHVELPIDASVMSGLVHLAEERYFSERDRTAKTLSTWQRVYVAHYRQIGLDKPFSLELIHRYLSSKRGFPNALQKAIVACRFLCAVANQPLDARPWQGVATRREVVPRELPTQQQIVDWFDHLKNMQLHHQPEFRAGWIWVYAAIATYGLRPHEAWYLDLDSLRKSKGKRVWLKDGKTGPRWVYPCPPQWVQRFDLCHGGPPPINVRNNQELGTRAGQWAKANGVPPLYGLRHSYAVRLIEYEFPVTVAAKMMGHSPQVHTETYHRWLGDREVQSYAEDLLR</sequence>
<keyword evidence="1" id="KW-0233">DNA recombination</keyword>
<dbReference type="KEGG" id="syf:Synpcc7942_0716"/>
<name>Q31QC1_SYNE7</name>
<dbReference type="AlphaFoldDB" id="Q31QC1"/>
<dbReference type="PROSITE" id="PS51898">
    <property type="entry name" value="TYR_RECOMBINASE"/>
    <property type="match status" value="1"/>
</dbReference>
<evidence type="ECO:0000256" key="1">
    <source>
        <dbReference type="ARBA" id="ARBA00023172"/>
    </source>
</evidence>
<evidence type="ECO:0000313" key="3">
    <source>
        <dbReference type="EMBL" id="ABB56748.1"/>
    </source>
</evidence>